<feature type="transmembrane region" description="Helical" evidence="1">
    <location>
        <begin position="77"/>
        <end position="106"/>
    </location>
</feature>
<gene>
    <name evidence="3" type="ORF">AAGT95_06550</name>
</gene>
<dbReference type="Pfam" id="PF07331">
    <property type="entry name" value="TctB"/>
    <property type="match status" value="1"/>
</dbReference>
<name>A0ABZ3CWM6_9GAMM</name>
<feature type="domain" description="DUF1468" evidence="2">
    <location>
        <begin position="13"/>
        <end position="143"/>
    </location>
</feature>
<reference evidence="3 4" key="1">
    <citation type="submission" date="2024-04" db="EMBL/GenBank/DDBJ databases">
        <title>Salinicola lusitanus LLJ914,a marine bacterium isolated from the Okinawa Trough.</title>
        <authorList>
            <person name="Li J."/>
        </authorList>
    </citation>
    <scope>NUCLEOTIDE SEQUENCE [LARGE SCALE GENOMIC DNA]</scope>
    <source>
        <strain evidence="3 4">LLJ914</strain>
    </source>
</reference>
<keyword evidence="4" id="KW-1185">Reference proteome</keyword>
<dbReference type="RefSeq" id="WP_110601915.1">
    <property type="nucleotide sequence ID" value="NZ_CP151919.1"/>
</dbReference>
<evidence type="ECO:0000313" key="4">
    <source>
        <dbReference type="Proteomes" id="UP001453229"/>
    </source>
</evidence>
<organism evidence="3 4">
    <name type="scientific">Salinicola lusitanus</name>
    <dbReference type="NCBI Taxonomy" id="1949085"/>
    <lineage>
        <taxon>Bacteria</taxon>
        <taxon>Pseudomonadati</taxon>
        <taxon>Pseudomonadota</taxon>
        <taxon>Gammaproteobacteria</taxon>
        <taxon>Oceanospirillales</taxon>
        <taxon>Halomonadaceae</taxon>
        <taxon>Salinicola</taxon>
    </lineage>
</organism>
<keyword evidence="1" id="KW-0472">Membrane</keyword>
<feature type="transmembrane region" description="Helical" evidence="1">
    <location>
        <begin position="36"/>
        <end position="57"/>
    </location>
</feature>
<keyword evidence="1" id="KW-0812">Transmembrane</keyword>
<accession>A0ABZ3CWM6</accession>
<evidence type="ECO:0000259" key="2">
    <source>
        <dbReference type="Pfam" id="PF07331"/>
    </source>
</evidence>
<evidence type="ECO:0000313" key="3">
    <source>
        <dbReference type="EMBL" id="XAD55631.1"/>
    </source>
</evidence>
<proteinExistence type="predicted"/>
<dbReference type="EMBL" id="CP151919">
    <property type="protein sequence ID" value="XAD55631.1"/>
    <property type="molecule type" value="Genomic_DNA"/>
</dbReference>
<sequence length="154" mass="16879">MMRQAAVETGVALAGAILSVFGLVHALGFTRDSAYLPTVVMGFLTLLLVVWAVRSALALRHEGGESMRFSPGHVRRFFTLLATSIVMIVAAPRLGFATTFLLFVPLSGMLLGYRRGKWLVVTAIIFSLLIYVIFQVVLDRPLPPEMALRLFTGI</sequence>
<protein>
    <submittedName>
        <fullName evidence="3">Tripartite tricarboxylate transporter TctB family protein</fullName>
    </submittedName>
</protein>
<keyword evidence="1" id="KW-1133">Transmembrane helix</keyword>
<dbReference type="InterPro" id="IPR009936">
    <property type="entry name" value="DUF1468"/>
</dbReference>
<feature type="transmembrane region" description="Helical" evidence="1">
    <location>
        <begin position="118"/>
        <end position="138"/>
    </location>
</feature>
<evidence type="ECO:0000256" key="1">
    <source>
        <dbReference type="SAM" id="Phobius"/>
    </source>
</evidence>
<dbReference type="Proteomes" id="UP001453229">
    <property type="component" value="Chromosome"/>
</dbReference>